<protein>
    <submittedName>
        <fullName evidence="2">Uncharacterized protein</fullName>
    </submittedName>
</protein>
<dbReference type="EMBL" id="PYDT01000011">
    <property type="protein sequence ID" value="THU45722.1"/>
    <property type="molecule type" value="Genomic_DNA"/>
</dbReference>
<dbReference type="PANTHER" id="PTHR28052">
    <property type="entry name" value="UPF0545 PROTEIN C22ORF39"/>
    <property type="match status" value="1"/>
</dbReference>
<accession>A0A4S8IEL4</accession>
<gene>
    <name evidence="2" type="ORF">C4D60_Mb02t20990</name>
</gene>
<name>A0A4S8IEL4_MUSBA</name>
<evidence type="ECO:0000313" key="3">
    <source>
        <dbReference type="Proteomes" id="UP000317650"/>
    </source>
</evidence>
<feature type="region of interest" description="Disordered" evidence="1">
    <location>
        <begin position="1"/>
        <end position="26"/>
    </location>
</feature>
<feature type="compositionally biased region" description="Basic and acidic residues" evidence="1">
    <location>
        <begin position="1"/>
        <end position="10"/>
    </location>
</feature>
<evidence type="ECO:0000256" key="1">
    <source>
        <dbReference type="SAM" id="MobiDB-lite"/>
    </source>
</evidence>
<evidence type="ECO:0000313" key="2">
    <source>
        <dbReference type="EMBL" id="THU45722.1"/>
    </source>
</evidence>
<dbReference type="Proteomes" id="UP000317650">
    <property type="component" value="Chromosome 2"/>
</dbReference>
<dbReference type="AlphaFoldDB" id="A0A4S8IEL4"/>
<feature type="compositionally biased region" description="Low complexity" evidence="1">
    <location>
        <begin position="11"/>
        <end position="24"/>
    </location>
</feature>
<dbReference type="STRING" id="52838.A0A4S8IEL4"/>
<dbReference type="PANTHER" id="PTHR28052:SF1">
    <property type="entry name" value="UPF0545 PROTEIN C22ORF39"/>
    <property type="match status" value="1"/>
</dbReference>
<proteinExistence type="predicted"/>
<organism evidence="2 3">
    <name type="scientific">Musa balbisiana</name>
    <name type="common">Banana</name>
    <dbReference type="NCBI Taxonomy" id="52838"/>
    <lineage>
        <taxon>Eukaryota</taxon>
        <taxon>Viridiplantae</taxon>
        <taxon>Streptophyta</taxon>
        <taxon>Embryophyta</taxon>
        <taxon>Tracheophyta</taxon>
        <taxon>Spermatophyta</taxon>
        <taxon>Magnoliopsida</taxon>
        <taxon>Liliopsida</taxon>
        <taxon>Zingiberales</taxon>
        <taxon>Musaceae</taxon>
        <taxon>Musa</taxon>
    </lineage>
</organism>
<comment type="caution">
    <text evidence="2">The sequence shown here is derived from an EMBL/GenBank/DDBJ whole genome shotgun (WGS) entry which is preliminary data.</text>
</comment>
<reference evidence="2 3" key="1">
    <citation type="journal article" date="2019" name="Nat. Plants">
        <title>Genome sequencing of Musa balbisiana reveals subgenome evolution and function divergence in polyploid bananas.</title>
        <authorList>
            <person name="Yao X."/>
        </authorList>
    </citation>
    <scope>NUCLEOTIDE SEQUENCE [LARGE SCALE GENOMIC DNA]</scope>
    <source>
        <strain evidence="3">cv. DH-PKW</strain>
        <tissue evidence="2">Leaves</tissue>
    </source>
</reference>
<sequence>MDAKEGEKAADAAAASPSSPTTSSLREARKLSCTKHFDALWFCYSPFHQVQQYYRHGEFDNCFGKWNALFDCLNLKTKKSSEVQEILEAREKAKQHIWTFRTVEEASVNWWMMYGHIFKLPPKPDP</sequence>
<keyword evidence="3" id="KW-1185">Reference proteome</keyword>
<dbReference type="Pfam" id="PF11326">
    <property type="entry name" value="PANTS-like"/>
    <property type="match status" value="1"/>
</dbReference>
<dbReference type="InterPro" id="IPR021475">
    <property type="entry name" value="Pants/Emi1-like"/>
</dbReference>